<gene>
    <name evidence="3" type="ORF">GNI_165990</name>
</gene>
<evidence type="ECO:0000313" key="4">
    <source>
        <dbReference type="Proteomes" id="UP000019763"/>
    </source>
</evidence>
<keyword evidence="2" id="KW-0472">Membrane</keyword>
<accession>A0A023AYP2</accession>
<organism evidence="3 4">
    <name type="scientific">Gregarina niphandrodes</name>
    <name type="common">Septate eugregarine</name>
    <dbReference type="NCBI Taxonomy" id="110365"/>
    <lineage>
        <taxon>Eukaryota</taxon>
        <taxon>Sar</taxon>
        <taxon>Alveolata</taxon>
        <taxon>Apicomplexa</taxon>
        <taxon>Conoidasida</taxon>
        <taxon>Gregarinasina</taxon>
        <taxon>Eugregarinorida</taxon>
        <taxon>Gregarinidae</taxon>
        <taxon>Gregarina</taxon>
    </lineage>
</organism>
<dbReference type="EMBL" id="AFNH02001238">
    <property type="protein sequence ID" value="EZG43573.1"/>
    <property type="molecule type" value="Genomic_DNA"/>
</dbReference>
<evidence type="ECO:0000256" key="2">
    <source>
        <dbReference type="SAM" id="Phobius"/>
    </source>
</evidence>
<name>A0A023AYP2_GRENI</name>
<dbReference type="AlphaFoldDB" id="A0A023AYP2"/>
<keyword evidence="2" id="KW-1133">Transmembrane helix</keyword>
<dbReference type="RefSeq" id="XP_011133196.1">
    <property type="nucleotide sequence ID" value="XM_011134894.1"/>
</dbReference>
<keyword evidence="4" id="KW-1185">Reference proteome</keyword>
<feature type="transmembrane region" description="Helical" evidence="2">
    <location>
        <begin position="31"/>
        <end position="52"/>
    </location>
</feature>
<comment type="caution">
    <text evidence="3">The sequence shown here is derived from an EMBL/GenBank/DDBJ whole genome shotgun (WGS) entry which is preliminary data.</text>
</comment>
<dbReference type="Proteomes" id="UP000019763">
    <property type="component" value="Unassembled WGS sequence"/>
</dbReference>
<feature type="region of interest" description="Disordered" evidence="1">
    <location>
        <begin position="70"/>
        <end position="109"/>
    </location>
</feature>
<feature type="non-terminal residue" evidence="3">
    <location>
        <position position="270"/>
    </location>
</feature>
<evidence type="ECO:0000313" key="3">
    <source>
        <dbReference type="EMBL" id="EZG43573.1"/>
    </source>
</evidence>
<keyword evidence="2 3" id="KW-0812">Transmembrane</keyword>
<reference evidence="3" key="1">
    <citation type="submission" date="2013-12" db="EMBL/GenBank/DDBJ databases">
        <authorList>
            <person name="Omoto C.K."/>
            <person name="Sibley D."/>
            <person name="Venepally P."/>
            <person name="Hadjithomas M."/>
            <person name="Karamycheva S."/>
            <person name="Brunk B."/>
            <person name="Roos D."/>
            <person name="Caler E."/>
            <person name="Lorenzi H."/>
        </authorList>
    </citation>
    <scope>NUCLEOTIDE SEQUENCE</scope>
</reference>
<dbReference type="VEuPathDB" id="CryptoDB:GNI_165990"/>
<dbReference type="GeneID" id="22915738"/>
<feature type="compositionally biased region" description="Polar residues" evidence="1">
    <location>
        <begin position="90"/>
        <end position="102"/>
    </location>
</feature>
<protein>
    <submittedName>
        <fullName evidence="3">Transmembrane protein</fullName>
    </submittedName>
</protein>
<evidence type="ECO:0000256" key="1">
    <source>
        <dbReference type="SAM" id="MobiDB-lite"/>
    </source>
</evidence>
<feature type="compositionally biased region" description="Low complexity" evidence="1">
    <location>
        <begin position="70"/>
        <end position="86"/>
    </location>
</feature>
<proteinExistence type="predicted"/>
<sequence>MPFVNCIEIEGQAVRERSEGFWRRPGLYKRLGVAGIATVSGLTFTGLLLHFFGPHNKHWFPVLAPRIATDSSSPSDTTAYSSSPTDARTHNSTPSGTATPGNTATSSSSLLTTRFLSTTQLPSSALHPYEAEALKYQRALAYDCLAVSEYDLVNQCHPNPEKRPEPNIDDITTLLSGYELATLRVPPGTCNDAFHRMKPQSMVKAAPGGWKTLDWSQVGGGNIVCTDENGQDVTCHYFGEPFKYDLPTVWDAVNYYVKPYQCLFTDNGDT</sequence>